<dbReference type="GO" id="GO:0016791">
    <property type="term" value="F:phosphatase activity"/>
    <property type="evidence" value="ECO:0007669"/>
    <property type="project" value="TreeGrafter"/>
</dbReference>
<keyword evidence="2" id="KW-0378">Hydrolase</keyword>
<accession>A0A6G1HKQ7</accession>
<dbReference type="PANTHER" id="PTHR11567:SF110">
    <property type="entry name" value="2-PHOSPHOXYLOSE PHOSPHATASE 1"/>
    <property type="match status" value="1"/>
</dbReference>
<protein>
    <submittedName>
        <fullName evidence="3">Phosphoglycerate mutase-like protein</fullName>
    </submittedName>
</protein>
<dbReference type="InterPro" id="IPR050645">
    <property type="entry name" value="Histidine_acid_phosphatase"/>
</dbReference>
<dbReference type="OrthoDB" id="10257284at2759"/>
<dbReference type="Gene3D" id="3.40.50.1240">
    <property type="entry name" value="Phosphoglycerate mutase-like"/>
    <property type="match status" value="1"/>
</dbReference>
<dbReference type="CDD" id="cd07061">
    <property type="entry name" value="HP_HAP_like"/>
    <property type="match status" value="1"/>
</dbReference>
<dbReference type="SUPFAM" id="SSF53254">
    <property type="entry name" value="Phosphoglycerate mutase-like"/>
    <property type="match status" value="1"/>
</dbReference>
<comment type="similarity">
    <text evidence="1">Belongs to the histidine acid phosphatase family.</text>
</comment>
<dbReference type="AlphaFoldDB" id="A0A6G1HKQ7"/>
<evidence type="ECO:0000313" key="3">
    <source>
        <dbReference type="EMBL" id="KAF2396355.1"/>
    </source>
</evidence>
<evidence type="ECO:0000256" key="2">
    <source>
        <dbReference type="ARBA" id="ARBA00022801"/>
    </source>
</evidence>
<name>A0A6G1HKQ7_9PEZI</name>
<dbReference type="Pfam" id="PF00328">
    <property type="entry name" value="His_Phos_2"/>
    <property type="match status" value="1"/>
</dbReference>
<dbReference type="PANTHER" id="PTHR11567">
    <property type="entry name" value="ACID PHOSPHATASE-RELATED"/>
    <property type="match status" value="1"/>
</dbReference>
<dbReference type="EMBL" id="ML996707">
    <property type="protein sequence ID" value="KAF2396355.1"/>
    <property type="molecule type" value="Genomic_DNA"/>
</dbReference>
<reference evidence="3" key="1">
    <citation type="journal article" date="2020" name="Stud. Mycol.">
        <title>101 Dothideomycetes genomes: a test case for predicting lifestyles and emergence of pathogens.</title>
        <authorList>
            <person name="Haridas S."/>
            <person name="Albert R."/>
            <person name="Binder M."/>
            <person name="Bloem J."/>
            <person name="Labutti K."/>
            <person name="Salamov A."/>
            <person name="Andreopoulos B."/>
            <person name="Baker S."/>
            <person name="Barry K."/>
            <person name="Bills G."/>
            <person name="Bluhm B."/>
            <person name="Cannon C."/>
            <person name="Castanera R."/>
            <person name="Culley D."/>
            <person name="Daum C."/>
            <person name="Ezra D."/>
            <person name="Gonzalez J."/>
            <person name="Henrissat B."/>
            <person name="Kuo A."/>
            <person name="Liang C."/>
            <person name="Lipzen A."/>
            <person name="Lutzoni F."/>
            <person name="Magnuson J."/>
            <person name="Mondo S."/>
            <person name="Nolan M."/>
            <person name="Ohm R."/>
            <person name="Pangilinan J."/>
            <person name="Park H.-J."/>
            <person name="Ramirez L."/>
            <person name="Alfaro M."/>
            <person name="Sun H."/>
            <person name="Tritt A."/>
            <person name="Yoshinaga Y."/>
            <person name="Zwiers L.-H."/>
            <person name="Turgeon B."/>
            <person name="Goodwin S."/>
            <person name="Spatafora J."/>
            <person name="Crous P."/>
            <person name="Grigoriev I."/>
        </authorList>
    </citation>
    <scope>NUCLEOTIDE SEQUENCE</scope>
    <source>
        <strain evidence="3">CBS 262.69</strain>
    </source>
</reference>
<evidence type="ECO:0000256" key="1">
    <source>
        <dbReference type="ARBA" id="ARBA00005375"/>
    </source>
</evidence>
<dbReference type="InterPro" id="IPR000560">
    <property type="entry name" value="His_Pase_clade-2"/>
</dbReference>
<dbReference type="Proteomes" id="UP000799640">
    <property type="component" value="Unassembled WGS sequence"/>
</dbReference>
<evidence type="ECO:0000313" key="4">
    <source>
        <dbReference type="Proteomes" id="UP000799640"/>
    </source>
</evidence>
<keyword evidence="4" id="KW-1185">Reference proteome</keyword>
<sequence>MRHGERSPVSPRFQNAGLAPFWPYCNAARFFTSAIMSQKDWSEHTMLPFQRRLETFGRDDLPVPATGPNGETHGICQPGELTDVGRQTTLALGERLRRLYVEQLSFLPAQIENADAFYLRTTPIPRALESMQQAFTGMYPPGTRAADFPPPPIITRSPADETLFPNDSNCRRFAHLSRAFAQRAAERWNDTPEMEYLNKVLGKWMPAESKRIAVDSRPRLSGIMDTINATAVHGPETKLPKEFYDPQAAEIIDKVAMEEWYAGYGESREYRALGIGALAGDMVGRMVGNSTGELGATRFAISGCHDTTLAGFLSGLGAFDGEKWPPFTSHIAVELLRVKKDAAPEASKSTGWFGLFGKKSTSLPVRKRSEELTDDERAKLDGYFVRVRYNDRVMTVPGCRKEGNHREGDESLCTLSAFKAIVDKFTPLDWKAECSANVKGPAFPPERQPAGY</sequence>
<proteinExistence type="inferred from homology"/>
<dbReference type="InterPro" id="IPR029033">
    <property type="entry name" value="His_PPase_superfam"/>
</dbReference>
<gene>
    <name evidence="3" type="ORF">EJ06DRAFT_534084</name>
</gene>
<organism evidence="3 4">
    <name type="scientific">Trichodelitschia bisporula</name>
    <dbReference type="NCBI Taxonomy" id="703511"/>
    <lineage>
        <taxon>Eukaryota</taxon>
        <taxon>Fungi</taxon>
        <taxon>Dikarya</taxon>
        <taxon>Ascomycota</taxon>
        <taxon>Pezizomycotina</taxon>
        <taxon>Dothideomycetes</taxon>
        <taxon>Dothideomycetes incertae sedis</taxon>
        <taxon>Phaeotrichales</taxon>
        <taxon>Phaeotrichaceae</taxon>
        <taxon>Trichodelitschia</taxon>
    </lineage>
</organism>